<dbReference type="EMBL" id="OR769223">
    <property type="protein sequence ID" value="WQJ53740.1"/>
    <property type="molecule type" value="Genomic_DNA"/>
</dbReference>
<name>A0ABZ0Z6A8_9CAUD</name>
<organism evidence="1 2">
    <name type="scientific">phage Lak_Megaphage_Sonny</name>
    <dbReference type="NCBI Taxonomy" id="3109229"/>
    <lineage>
        <taxon>Viruses</taxon>
        <taxon>Duplodnaviria</taxon>
        <taxon>Heunggongvirae</taxon>
        <taxon>Uroviricota</taxon>
        <taxon>Caudoviricetes</taxon>
        <taxon>Caudoviricetes code 15 clade</taxon>
    </lineage>
</organism>
<accession>A0ABZ0Z6A8</accession>
<reference evidence="1 2" key="1">
    <citation type="submission" date="2023-11" db="EMBL/GenBank/DDBJ databases">
        <authorList>
            <person name="Cook R."/>
            <person name="Crisci M."/>
            <person name="Pye H."/>
            <person name="Adriaenssens E."/>
            <person name="Santini J."/>
        </authorList>
    </citation>
    <scope>NUCLEOTIDE SEQUENCE [LARGE SCALE GENOMIC DNA]</scope>
    <source>
        <strain evidence="1">Lak_Megaphage_Sonny</strain>
    </source>
</reference>
<sequence length="254" mass="29521">MKRSKILGPAGSDNYRVENMPVHLPKENMNFFYFMQDNANEEPFDNYRQYGNAYHDDWQERPSKPDKNFAIRIMEAIETGLSNALNEKYCTNFDKVHSAKYKKLKAEREALEDNFVNNYLEEHSSELIFMSTDPVSKALIFKDPSGNEITYLTKINTDNNINFSISKEEYFNLPNFDYIVFHNVKLKKSYVLLTSDAIALCESPVSTKFYSNEELKINERLRGSNAINDCTYIVLPISHIQNIAKENGEIINLY</sequence>
<keyword evidence="2" id="KW-1185">Reference proteome</keyword>
<dbReference type="Proteomes" id="UP001358193">
    <property type="component" value="Segment"/>
</dbReference>
<proteinExistence type="predicted"/>
<protein>
    <submittedName>
        <fullName evidence="1">Uncharacterized protein</fullName>
    </submittedName>
</protein>
<evidence type="ECO:0000313" key="2">
    <source>
        <dbReference type="Proteomes" id="UP001358193"/>
    </source>
</evidence>
<evidence type="ECO:0000313" key="1">
    <source>
        <dbReference type="EMBL" id="WQJ53740.1"/>
    </source>
</evidence>